<dbReference type="Pfam" id="PF12704">
    <property type="entry name" value="MacB_PCD"/>
    <property type="match status" value="1"/>
</dbReference>
<evidence type="ECO:0000259" key="8">
    <source>
        <dbReference type="Pfam" id="PF02687"/>
    </source>
</evidence>
<comment type="subcellular location">
    <subcellularLocation>
        <location evidence="1">Cell membrane</location>
        <topology evidence="1">Multi-pass membrane protein</topology>
    </subcellularLocation>
</comment>
<evidence type="ECO:0000256" key="4">
    <source>
        <dbReference type="ARBA" id="ARBA00022989"/>
    </source>
</evidence>
<dbReference type="PANTHER" id="PTHR30572:SF4">
    <property type="entry name" value="ABC TRANSPORTER PERMEASE YTRF"/>
    <property type="match status" value="1"/>
</dbReference>
<keyword evidence="2" id="KW-1003">Cell membrane</keyword>
<organism evidence="10 11">
    <name type="scientific">Eiseniibacteriota bacterium</name>
    <dbReference type="NCBI Taxonomy" id="2212470"/>
    <lineage>
        <taxon>Bacteria</taxon>
        <taxon>Candidatus Eiseniibacteriota</taxon>
    </lineage>
</organism>
<feature type="transmembrane region" description="Helical" evidence="7">
    <location>
        <begin position="371"/>
        <end position="396"/>
    </location>
</feature>
<gene>
    <name evidence="10" type="ORF">KC729_01545</name>
</gene>
<reference evidence="10" key="2">
    <citation type="journal article" date="2021" name="Microbiome">
        <title>Successional dynamics and alternative stable states in a saline activated sludge microbial community over 9 years.</title>
        <authorList>
            <person name="Wang Y."/>
            <person name="Ye J."/>
            <person name="Ju F."/>
            <person name="Liu L."/>
            <person name="Boyd J.A."/>
            <person name="Deng Y."/>
            <person name="Parks D.H."/>
            <person name="Jiang X."/>
            <person name="Yin X."/>
            <person name="Woodcroft B.J."/>
            <person name="Tyson G.W."/>
            <person name="Hugenholtz P."/>
            <person name="Polz M.F."/>
            <person name="Zhang T."/>
        </authorList>
    </citation>
    <scope>NUCLEOTIDE SEQUENCE</scope>
    <source>
        <strain evidence="10">HKST-UBA01</strain>
    </source>
</reference>
<accession>A0A956LVQ7</accession>
<dbReference type="GO" id="GO:0005886">
    <property type="term" value="C:plasma membrane"/>
    <property type="evidence" value="ECO:0007669"/>
    <property type="project" value="UniProtKB-SubCell"/>
</dbReference>
<proteinExistence type="inferred from homology"/>
<name>A0A956LVQ7_UNCEI</name>
<evidence type="ECO:0000256" key="1">
    <source>
        <dbReference type="ARBA" id="ARBA00004651"/>
    </source>
</evidence>
<comment type="similarity">
    <text evidence="6">Belongs to the ABC-4 integral membrane protein family.</text>
</comment>
<comment type="caution">
    <text evidence="10">The sequence shown here is derived from an EMBL/GenBank/DDBJ whole genome shotgun (WGS) entry which is preliminary data.</text>
</comment>
<dbReference type="AlphaFoldDB" id="A0A956LVQ7"/>
<dbReference type="PANTHER" id="PTHR30572">
    <property type="entry name" value="MEMBRANE COMPONENT OF TRANSPORTER-RELATED"/>
    <property type="match status" value="1"/>
</dbReference>
<evidence type="ECO:0000256" key="7">
    <source>
        <dbReference type="SAM" id="Phobius"/>
    </source>
</evidence>
<feature type="transmembrane region" description="Helical" evidence="7">
    <location>
        <begin position="340"/>
        <end position="364"/>
    </location>
</feature>
<feature type="domain" description="MacB-like periplasmic core" evidence="9">
    <location>
        <begin position="41"/>
        <end position="246"/>
    </location>
</feature>
<protein>
    <submittedName>
        <fullName evidence="10">ABC transporter permease</fullName>
    </submittedName>
</protein>
<keyword evidence="3 7" id="KW-0812">Transmembrane</keyword>
<dbReference type="InterPro" id="IPR025857">
    <property type="entry name" value="MacB_PCD"/>
</dbReference>
<keyword evidence="5 7" id="KW-0472">Membrane</keyword>
<keyword evidence="4 7" id="KW-1133">Transmembrane helix</keyword>
<dbReference type="Proteomes" id="UP000697710">
    <property type="component" value="Unassembled WGS sequence"/>
</dbReference>
<dbReference type="GO" id="GO:0022857">
    <property type="term" value="F:transmembrane transporter activity"/>
    <property type="evidence" value="ECO:0007669"/>
    <property type="project" value="TreeGrafter"/>
</dbReference>
<feature type="domain" description="ABC3 transporter permease C-terminal" evidence="8">
    <location>
        <begin position="291"/>
        <end position="400"/>
    </location>
</feature>
<evidence type="ECO:0000256" key="6">
    <source>
        <dbReference type="ARBA" id="ARBA00038076"/>
    </source>
</evidence>
<dbReference type="Pfam" id="PF02687">
    <property type="entry name" value="FtsX"/>
    <property type="match status" value="1"/>
</dbReference>
<dbReference type="InterPro" id="IPR050250">
    <property type="entry name" value="Macrolide_Exporter_MacB"/>
</dbReference>
<feature type="transmembrane region" description="Helical" evidence="7">
    <location>
        <begin position="283"/>
        <end position="309"/>
    </location>
</feature>
<evidence type="ECO:0000256" key="2">
    <source>
        <dbReference type="ARBA" id="ARBA00022475"/>
    </source>
</evidence>
<evidence type="ECO:0000259" key="9">
    <source>
        <dbReference type="Pfam" id="PF12704"/>
    </source>
</evidence>
<evidence type="ECO:0000313" key="10">
    <source>
        <dbReference type="EMBL" id="MCA9726334.1"/>
    </source>
</evidence>
<reference evidence="10" key="1">
    <citation type="submission" date="2020-04" db="EMBL/GenBank/DDBJ databases">
        <authorList>
            <person name="Zhang T."/>
        </authorList>
    </citation>
    <scope>NUCLEOTIDE SEQUENCE</scope>
    <source>
        <strain evidence="10">HKST-UBA01</strain>
    </source>
</reference>
<sequence>MIGHYCRVVWNRKRANALILIEVLVSFLVLCVVFSIAVHYAENWRRPLGFQYRDLWSVTVRIPDRGSDPLVEARNLETSRALLAALRGSPEVESATPAPNAPYSGNVSRSGIYLADRKLVQFLYTPVVPGAIEVYPLELVAGRWLQPGDDVLDYTPIVISQNLARRIFGREDPLGRPIEEFDEQGQPRPRPEAWQQRKVVGVVKDFRKTGELSDTPYAAFVPQSMADATRSAAPWSYLVRLRPGTSGAFEESLLRSLRSVGPTWQFEIKSVARMRASYLKARLLPLLIGATIAGFLVLMVGMGLLGVLWQNVSGRTQEIGLRRALGATREQVRAQILGELVTLTLLALGLGVVLFLQVPLLGLVPFVEPQVFGLAALAAVVAILPFVLLCGLYPGWLATAVDPARALQYE</sequence>
<evidence type="ECO:0000313" key="11">
    <source>
        <dbReference type="Proteomes" id="UP000697710"/>
    </source>
</evidence>
<dbReference type="InterPro" id="IPR003838">
    <property type="entry name" value="ABC3_permease_C"/>
</dbReference>
<dbReference type="EMBL" id="JAGQHR010000020">
    <property type="protein sequence ID" value="MCA9726334.1"/>
    <property type="molecule type" value="Genomic_DNA"/>
</dbReference>
<evidence type="ECO:0000256" key="3">
    <source>
        <dbReference type="ARBA" id="ARBA00022692"/>
    </source>
</evidence>
<evidence type="ECO:0000256" key="5">
    <source>
        <dbReference type="ARBA" id="ARBA00023136"/>
    </source>
</evidence>
<feature type="transmembrane region" description="Helical" evidence="7">
    <location>
        <begin position="17"/>
        <end position="41"/>
    </location>
</feature>